<keyword evidence="5" id="KW-0732">Signal</keyword>
<keyword evidence="3" id="KW-0378">Hydrolase</keyword>
<evidence type="ECO:0000256" key="5">
    <source>
        <dbReference type="SAM" id="SignalP"/>
    </source>
</evidence>
<comment type="catalytic activity">
    <reaction evidence="1">
        <text>Random hydrolysis of (1-&gt;4)-beta-D-mannosidic linkages in mannans, galactomannans and glucomannans.</text>
        <dbReference type="EC" id="3.2.1.78"/>
    </reaction>
</comment>
<evidence type="ECO:0000313" key="7">
    <source>
        <dbReference type="EMBL" id="TPG66492.1"/>
    </source>
</evidence>
<dbReference type="GO" id="GO:0016985">
    <property type="term" value="F:mannan endo-1,4-beta-mannosidase activity"/>
    <property type="evidence" value="ECO:0007669"/>
    <property type="project" value="TreeGrafter"/>
</dbReference>
<evidence type="ECO:0000256" key="1">
    <source>
        <dbReference type="ARBA" id="ARBA00001678"/>
    </source>
</evidence>
<dbReference type="InterPro" id="IPR045053">
    <property type="entry name" value="MAN-like"/>
</dbReference>
<comment type="caution">
    <text evidence="7">The sequence shown here is derived from an EMBL/GenBank/DDBJ whole genome shotgun (WGS) entry which is preliminary data.</text>
</comment>
<reference evidence="7 8" key="1">
    <citation type="journal article" date="2019" name="Environ. Microbiol.">
        <title>Species interactions and distinct microbial communities in high Arctic permafrost affected cryosols are associated with the CH4 and CO2 gas fluxes.</title>
        <authorList>
            <person name="Altshuler I."/>
            <person name="Hamel J."/>
            <person name="Turney S."/>
            <person name="Magnuson E."/>
            <person name="Levesque R."/>
            <person name="Greer C."/>
            <person name="Whyte L.G."/>
        </authorList>
    </citation>
    <scope>NUCLEOTIDE SEQUENCE [LARGE SCALE GENOMIC DNA]</scope>
    <source>
        <strain evidence="7 8">S9.2P</strain>
    </source>
</reference>
<evidence type="ECO:0000256" key="3">
    <source>
        <dbReference type="ARBA" id="ARBA00022801"/>
    </source>
</evidence>
<gene>
    <name evidence="7" type="ORF">EAH73_08780</name>
</gene>
<dbReference type="Pfam" id="PF26410">
    <property type="entry name" value="GH5_mannosidase"/>
    <property type="match status" value="1"/>
</dbReference>
<dbReference type="OrthoDB" id="9801493at2"/>
<accession>A0A502GYH5</accession>
<organism evidence="7 8">
    <name type="scientific">Hymenobacter nivis</name>
    <dbReference type="NCBI Taxonomy" id="1850093"/>
    <lineage>
        <taxon>Bacteria</taxon>
        <taxon>Pseudomonadati</taxon>
        <taxon>Bacteroidota</taxon>
        <taxon>Cytophagia</taxon>
        <taxon>Cytophagales</taxon>
        <taxon>Hymenobacteraceae</taxon>
        <taxon>Hymenobacter</taxon>
    </lineage>
</organism>
<proteinExistence type="predicted"/>
<dbReference type="EC" id="3.2.1.78" evidence="2"/>
<dbReference type="InterPro" id="IPR001547">
    <property type="entry name" value="Glyco_hydro_5"/>
</dbReference>
<sequence length="434" mass="47836">MNKFFRWSGAAVVGLALATGALGAPAPAGFVQAKGTQFTLDGKPYRYIGANYWYGGLLATQGPAGKARLAQELDFLKQHGVANLRVMVGAEGLSSGYQYRVLQPLQPTQGQFDENIMAGLDYLLAELGKRQMKAVLHFTNTWEWSGGLGQYLEWNNYTGQPLPKNPGYTWDKYRAYIAQFYGCAPCQDAVATYIRYVLARTNSLTGQRYTADPAIMAWEIINEPRPMLPAANPAFEAWMRQTAALVKSIDPNHLLTTGSEGVMAYDGDQGVFERLHADPHIDYLTIHIWPKNWGWFRDTATAQGFPAVLARTKAYVDQHVAVAARLRKPLVVEEFGLPRDGQVFTLGAPTALRDQYYGALFGMAKGNTPASRVIAGYNFWAFGGAARPVSGQVFWKPGDAYMGDPGGEEQGLNSVFDADQSTWAVIDQYTKTLR</sequence>
<dbReference type="Gene3D" id="3.20.20.80">
    <property type="entry name" value="Glycosidases"/>
    <property type="match status" value="1"/>
</dbReference>
<feature type="signal peptide" evidence="5">
    <location>
        <begin position="1"/>
        <end position="23"/>
    </location>
</feature>
<feature type="chain" id="PRO_5021298558" description="mannan endo-1,4-beta-mannosidase" evidence="5">
    <location>
        <begin position="24"/>
        <end position="434"/>
    </location>
</feature>
<evidence type="ECO:0000256" key="2">
    <source>
        <dbReference type="ARBA" id="ARBA00012706"/>
    </source>
</evidence>
<dbReference type="PANTHER" id="PTHR31451">
    <property type="match status" value="1"/>
</dbReference>
<dbReference type="RefSeq" id="WP_140466122.1">
    <property type="nucleotide sequence ID" value="NZ_RCYZ01000003.1"/>
</dbReference>
<keyword evidence="8" id="KW-1185">Reference proteome</keyword>
<dbReference type="PANTHER" id="PTHR31451:SF40">
    <property type="entry name" value="GLYCOSIDE HYDROLASE FAMILY 5 DOMAIN-CONTAINING PROTEIN"/>
    <property type="match status" value="1"/>
</dbReference>
<dbReference type="SUPFAM" id="SSF51445">
    <property type="entry name" value="(Trans)glycosidases"/>
    <property type="match status" value="1"/>
</dbReference>
<evidence type="ECO:0000313" key="8">
    <source>
        <dbReference type="Proteomes" id="UP000317646"/>
    </source>
</evidence>
<dbReference type="AlphaFoldDB" id="A0A502GYH5"/>
<feature type="domain" description="Glycoside hydrolase family 5" evidence="6">
    <location>
        <begin position="29"/>
        <end position="433"/>
    </location>
</feature>
<dbReference type="GO" id="GO:0000272">
    <property type="term" value="P:polysaccharide catabolic process"/>
    <property type="evidence" value="ECO:0007669"/>
    <property type="project" value="InterPro"/>
</dbReference>
<evidence type="ECO:0000256" key="4">
    <source>
        <dbReference type="ARBA" id="ARBA00023295"/>
    </source>
</evidence>
<keyword evidence="4" id="KW-0326">Glycosidase</keyword>
<protein>
    <recommendedName>
        <fullName evidence="2">mannan endo-1,4-beta-mannosidase</fullName>
        <ecNumber evidence="2">3.2.1.78</ecNumber>
    </recommendedName>
</protein>
<dbReference type="Proteomes" id="UP000317646">
    <property type="component" value="Unassembled WGS sequence"/>
</dbReference>
<dbReference type="EMBL" id="RCYZ01000003">
    <property type="protein sequence ID" value="TPG66492.1"/>
    <property type="molecule type" value="Genomic_DNA"/>
</dbReference>
<dbReference type="InterPro" id="IPR017853">
    <property type="entry name" value="GH"/>
</dbReference>
<evidence type="ECO:0000259" key="6">
    <source>
        <dbReference type="Pfam" id="PF26410"/>
    </source>
</evidence>
<name>A0A502GYH5_9BACT</name>